<name>A0A9D1AF15_9FIRM</name>
<feature type="transmembrane region" description="Helical" evidence="1">
    <location>
        <begin position="120"/>
        <end position="140"/>
    </location>
</feature>
<organism evidence="2 3">
    <name type="scientific">Candidatus Coproplasma stercoripullorum</name>
    <dbReference type="NCBI Taxonomy" id="2840751"/>
    <lineage>
        <taxon>Bacteria</taxon>
        <taxon>Bacillati</taxon>
        <taxon>Bacillota</taxon>
        <taxon>Clostridia</taxon>
        <taxon>Eubacteriales</taxon>
        <taxon>Candidatus Coproplasma</taxon>
    </lineage>
</organism>
<reference evidence="2" key="2">
    <citation type="journal article" date="2021" name="PeerJ">
        <title>Extensive microbial diversity within the chicken gut microbiome revealed by metagenomics and culture.</title>
        <authorList>
            <person name="Gilroy R."/>
            <person name="Ravi A."/>
            <person name="Getino M."/>
            <person name="Pursley I."/>
            <person name="Horton D.L."/>
            <person name="Alikhan N.F."/>
            <person name="Baker D."/>
            <person name="Gharbi K."/>
            <person name="Hall N."/>
            <person name="Watson M."/>
            <person name="Adriaenssens E.M."/>
            <person name="Foster-Nyarko E."/>
            <person name="Jarju S."/>
            <person name="Secka A."/>
            <person name="Antonio M."/>
            <person name="Oren A."/>
            <person name="Chaudhuri R.R."/>
            <person name="La Ragione R."/>
            <person name="Hildebrand F."/>
            <person name="Pallen M.J."/>
        </authorList>
    </citation>
    <scope>NUCLEOTIDE SEQUENCE</scope>
    <source>
        <strain evidence="2">ChiW25-3613</strain>
    </source>
</reference>
<keyword evidence="1" id="KW-0812">Transmembrane</keyword>
<dbReference type="Proteomes" id="UP000824179">
    <property type="component" value="Unassembled WGS sequence"/>
</dbReference>
<keyword evidence="1" id="KW-1133">Transmembrane helix</keyword>
<dbReference type="AlphaFoldDB" id="A0A9D1AF15"/>
<sequence length="148" mass="15513">MMNWIKKQGVAGLLLAVAAICAIVAVIIYGVNSTTGVMQNVELDAAPIIYSVIAVVLVVAMIAVTGKVPQWVISAGMVAVVVLLTLSIGDFIYNRTDVAGNQWFIPDLDTPEQGACLSQAIVGVVFYALSVVAVVVSAFIGKFNKETA</sequence>
<gene>
    <name evidence="2" type="ORF">IAB90_00345</name>
</gene>
<reference evidence="2" key="1">
    <citation type="submission" date="2020-10" db="EMBL/GenBank/DDBJ databases">
        <authorList>
            <person name="Gilroy R."/>
        </authorList>
    </citation>
    <scope>NUCLEOTIDE SEQUENCE</scope>
    <source>
        <strain evidence="2">ChiW25-3613</strain>
    </source>
</reference>
<protein>
    <submittedName>
        <fullName evidence="2">Uncharacterized protein</fullName>
    </submittedName>
</protein>
<proteinExistence type="predicted"/>
<evidence type="ECO:0000256" key="1">
    <source>
        <dbReference type="SAM" id="Phobius"/>
    </source>
</evidence>
<accession>A0A9D1AF15</accession>
<keyword evidence="1" id="KW-0472">Membrane</keyword>
<evidence type="ECO:0000313" key="3">
    <source>
        <dbReference type="Proteomes" id="UP000824179"/>
    </source>
</evidence>
<dbReference type="EMBL" id="DVHB01000006">
    <property type="protein sequence ID" value="HIR38809.1"/>
    <property type="molecule type" value="Genomic_DNA"/>
</dbReference>
<comment type="caution">
    <text evidence="2">The sequence shown here is derived from an EMBL/GenBank/DDBJ whole genome shotgun (WGS) entry which is preliminary data.</text>
</comment>
<feature type="transmembrane region" description="Helical" evidence="1">
    <location>
        <begin position="43"/>
        <end position="64"/>
    </location>
</feature>
<feature type="transmembrane region" description="Helical" evidence="1">
    <location>
        <begin position="71"/>
        <end position="93"/>
    </location>
</feature>
<feature type="transmembrane region" description="Helical" evidence="1">
    <location>
        <begin position="12"/>
        <end position="31"/>
    </location>
</feature>
<evidence type="ECO:0000313" key="2">
    <source>
        <dbReference type="EMBL" id="HIR38809.1"/>
    </source>
</evidence>